<accession>A0A6C0U301</accession>
<organism evidence="2 3">
    <name type="scientific">Kineobactrum salinum</name>
    <dbReference type="NCBI Taxonomy" id="2708301"/>
    <lineage>
        <taxon>Bacteria</taxon>
        <taxon>Pseudomonadati</taxon>
        <taxon>Pseudomonadota</taxon>
        <taxon>Gammaproteobacteria</taxon>
        <taxon>Cellvibrionales</taxon>
        <taxon>Halieaceae</taxon>
        <taxon>Kineobactrum</taxon>
    </lineage>
</organism>
<keyword evidence="1" id="KW-0812">Transmembrane</keyword>
<keyword evidence="1" id="KW-1133">Transmembrane helix</keyword>
<name>A0A6C0U301_9GAMM</name>
<feature type="transmembrane region" description="Helical" evidence="1">
    <location>
        <begin position="23"/>
        <end position="43"/>
    </location>
</feature>
<evidence type="ECO:0008006" key="4">
    <source>
        <dbReference type="Google" id="ProtNLM"/>
    </source>
</evidence>
<keyword evidence="1" id="KW-0472">Membrane</keyword>
<dbReference type="Proteomes" id="UP000477680">
    <property type="component" value="Chromosome"/>
</dbReference>
<dbReference type="RefSeq" id="WP_163495752.1">
    <property type="nucleotide sequence ID" value="NZ_CP048711.1"/>
</dbReference>
<proteinExistence type="predicted"/>
<gene>
    <name evidence="2" type="ORF">G3T16_13785</name>
</gene>
<dbReference type="KEGG" id="kim:G3T16_13785"/>
<reference evidence="2 3" key="1">
    <citation type="submission" date="2020-02" db="EMBL/GenBank/DDBJ databases">
        <title>Genome sequencing for Kineobactrum sp. M2.</title>
        <authorList>
            <person name="Park S.-J."/>
        </authorList>
    </citation>
    <scope>NUCLEOTIDE SEQUENCE [LARGE SCALE GENOMIC DNA]</scope>
    <source>
        <strain evidence="2 3">M2</strain>
    </source>
</reference>
<evidence type="ECO:0000313" key="2">
    <source>
        <dbReference type="EMBL" id="QIB66318.1"/>
    </source>
</evidence>
<keyword evidence="3" id="KW-1185">Reference proteome</keyword>
<evidence type="ECO:0000256" key="1">
    <source>
        <dbReference type="SAM" id="Phobius"/>
    </source>
</evidence>
<dbReference type="EMBL" id="CP048711">
    <property type="protein sequence ID" value="QIB66318.1"/>
    <property type="molecule type" value="Genomic_DNA"/>
</dbReference>
<dbReference type="AlphaFoldDB" id="A0A6C0U301"/>
<evidence type="ECO:0000313" key="3">
    <source>
        <dbReference type="Proteomes" id="UP000477680"/>
    </source>
</evidence>
<protein>
    <recommendedName>
        <fullName evidence="4">General secretion pathway protein GspK</fullName>
    </recommendedName>
</protein>
<sequence>MSGGRCGEFSAAPGRHCQRQRGVALAMVVWFIAAMSLLVVGIVHEARVDVRLAQTHLARAKVAAAGDGAINLLLSRQGELRAERQSPADGEEPVLDGEFALGQLRVRVQMVPVSRLIKVYSEKPGPLAALFAERGGISRGEAQRLADNVVQLRNPRGRRGSGPALETPEDLLRIEGFDRALLDAIRDDITALDRGYRLDAVMDYDGRRWLRRRWVSLQAAGPSLLPWQIKRTEAPRVIGG</sequence>